<accession>A0A382U4I0</accession>
<organism evidence="2">
    <name type="scientific">marine metagenome</name>
    <dbReference type="NCBI Taxonomy" id="408172"/>
    <lineage>
        <taxon>unclassified sequences</taxon>
        <taxon>metagenomes</taxon>
        <taxon>ecological metagenomes</taxon>
    </lineage>
</organism>
<dbReference type="AlphaFoldDB" id="A0A382U4I0"/>
<reference evidence="2" key="1">
    <citation type="submission" date="2018-05" db="EMBL/GenBank/DDBJ databases">
        <authorList>
            <person name="Lanie J.A."/>
            <person name="Ng W.-L."/>
            <person name="Kazmierczak K.M."/>
            <person name="Andrzejewski T.M."/>
            <person name="Davidsen T.M."/>
            <person name="Wayne K.J."/>
            <person name="Tettelin H."/>
            <person name="Glass J.I."/>
            <person name="Rusch D."/>
            <person name="Podicherti R."/>
            <person name="Tsui H.-C.T."/>
            <person name="Winkler M.E."/>
        </authorList>
    </citation>
    <scope>NUCLEOTIDE SEQUENCE</scope>
</reference>
<evidence type="ECO:0000256" key="1">
    <source>
        <dbReference type="SAM" id="MobiDB-lite"/>
    </source>
</evidence>
<gene>
    <name evidence="2" type="ORF">METZ01_LOCUS381462</name>
</gene>
<feature type="compositionally biased region" description="Polar residues" evidence="1">
    <location>
        <begin position="1"/>
        <end position="11"/>
    </location>
</feature>
<evidence type="ECO:0000313" key="2">
    <source>
        <dbReference type="EMBL" id="SVD28608.1"/>
    </source>
</evidence>
<name>A0A382U4I0_9ZZZZ</name>
<feature type="region of interest" description="Disordered" evidence="1">
    <location>
        <begin position="1"/>
        <end position="35"/>
    </location>
</feature>
<feature type="non-terminal residue" evidence="2">
    <location>
        <position position="51"/>
    </location>
</feature>
<dbReference type="EMBL" id="UINC01141081">
    <property type="protein sequence ID" value="SVD28608.1"/>
    <property type="molecule type" value="Genomic_DNA"/>
</dbReference>
<protein>
    <submittedName>
        <fullName evidence="2">Uncharacterized protein</fullName>
    </submittedName>
</protein>
<proteinExistence type="predicted"/>
<sequence>MANTRPPLSSGMSGGGQVWHQAELSDGEREGLHGRGMCRISGRVEAGGLVM</sequence>